<evidence type="ECO:0000313" key="2">
    <source>
        <dbReference type="Proteomes" id="UP000003160"/>
    </source>
</evidence>
<accession>D1PSR8</accession>
<evidence type="ECO:0000313" key="1">
    <source>
        <dbReference type="EMBL" id="EFA45574.1"/>
    </source>
</evidence>
<dbReference type="HOGENOM" id="CLU_2517931_0_0_10"/>
<reference evidence="1 2" key="1">
    <citation type="submission" date="2009-10" db="EMBL/GenBank/DDBJ databases">
        <authorList>
            <person name="Qin X."/>
            <person name="Bachman B."/>
            <person name="Battles P."/>
            <person name="Bell A."/>
            <person name="Bess C."/>
            <person name="Bickham C."/>
            <person name="Chaboub L."/>
            <person name="Chen D."/>
            <person name="Coyle M."/>
            <person name="Deiros D.R."/>
            <person name="Dinh H."/>
            <person name="Forbes L."/>
            <person name="Fowler G."/>
            <person name="Francisco L."/>
            <person name="Fu Q."/>
            <person name="Gubbala S."/>
            <person name="Hale W."/>
            <person name="Han Y."/>
            <person name="Hemphill L."/>
            <person name="Highlander S.K."/>
            <person name="Hirani K."/>
            <person name="Hogues M."/>
            <person name="Jackson L."/>
            <person name="Jakkamsetti A."/>
            <person name="Javaid M."/>
            <person name="Jiang H."/>
            <person name="Korchina V."/>
            <person name="Kovar C."/>
            <person name="Lara F."/>
            <person name="Lee S."/>
            <person name="Mata R."/>
            <person name="Mathew T."/>
            <person name="Moen C."/>
            <person name="Morales K."/>
            <person name="Munidasa M."/>
            <person name="Nazareth L."/>
            <person name="Ngo R."/>
            <person name="Nguyen L."/>
            <person name="Okwuonu G."/>
            <person name="Ongeri F."/>
            <person name="Patil S."/>
            <person name="Petrosino J."/>
            <person name="Pham C."/>
            <person name="Pham P."/>
            <person name="Pu L.-L."/>
            <person name="Puazo M."/>
            <person name="Raj R."/>
            <person name="Reid J."/>
            <person name="Rouhana J."/>
            <person name="Saada N."/>
            <person name="Shang Y."/>
            <person name="Simmons D."/>
            <person name="Thornton R."/>
            <person name="Warren J."/>
            <person name="Weissenberger G."/>
            <person name="Zhang J."/>
            <person name="Zhang L."/>
            <person name="Zhou C."/>
            <person name="Zhu D."/>
            <person name="Muzny D."/>
            <person name="Worley K."/>
            <person name="Gibbs R."/>
        </authorList>
    </citation>
    <scope>NUCLEOTIDE SEQUENCE [LARGE SCALE GENOMIC DNA]</scope>
    <source>
        <strain evidence="1 2">DSM 17361</strain>
    </source>
</reference>
<evidence type="ECO:0008006" key="3">
    <source>
        <dbReference type="Google" id="ProtNLM"/>
    </source>
</evidence>
<dbReference type="AlphaFoldDB" id="D1PSR8"/>
<gene>
    <name evidence="1" type="ORF">HMPREF0645_0003</name>
</gene>
<protein>
    <recommendedName>
        <fullName evidence="3">Transposase</fullName>
    </recommendedName>
</protein>
<dbReference type="Proteomes" id="UP000003160">
    <property type="component" value="Unassembled WGS sequence"/>
</dbReference>
<name>D1PSR8_9BACT</name>
<organism evidence="1 2">
    <name type="scientific">Hallella bergensis DSM 17361</name>
    <dbReference type="NCBI Taxonomy" id="585502"/>
    <lineage>
        <taxon>Bacteria</taxon>
        <taxon>Pseudomonadati</taxon>
        <taxon>Bacteroidota</taxon>
        <taxon>Bacteroidia</taxon>
        <taxon>Bacteroidales</taxon>
        <taxon>Prevotellaceae</taxon>
        <taxon>Hallella</taxon>
    </lineage>
</organism>
<sequence length="75" mass="8895">MNSLDYYLPYLFTYQREDFCGMPNTNNKIEGSFTELKKNLNNHSGLTQENRQRFINGFFLVLIKTLSMKKQEPHS</sequence>
<comment type="caution">
    <text evidence="1">The sequence shown here is derived from an EMBL/GenBank/DDBJ whole genome shotgun (WGS) entry which is preliminary data.</text>
</comment>
<dbReference type="EMBL" id="ACKS01000002">
    <property type="protein sequence ID" value="EFA45574.1"/>
    <property type="molecule type" value="Genomic_DNA"/>
</dbReference>
<proteinExistence type="predicted"/>
<keyword evidence="2" id="KW-1185">Reference proteome</keyword>